<dbReference type="PANTHER" id="PTHR21266:SF60">
    <property type="entry name" value="3-KETOSTEROID-9-ALPHA-MONOOXYGENASE, OXYGENASE COMPONENT"/>
    <property type="match status" value="1"/>
</dbReference>
<dbReference type="InterPro" id="IPR017941">
    <property type="entry name" value="Rieske_2Fe-2S"/>
</dbReference>
<dbReference type="PROSITE" id="PS00570">
    <property type="entry name" value="RING_HYDROXYL_ALPHA"/>
    <property type="match status" value="1"/>
</dbReference>
<dbReference type="RefSeq" id="WP_094018210.1">
    <property type="nucleotide sequence ID" value="NZ_NMQW01000053.1"/>
</dbReference>
<dbReference type="AlphaFoldDB" id="A0A229UHK2"/>
<dbReference type="SUPFAM" id="SSF55961">
    <property type="entry name" value="Bet v1-like"/>
    <property type="match status" value="1"/>
</dbReference>
<keyword evidence="4" id="KW-0408">Iron</keyword>
<dbReference type="InterPro" id="IPR036922">
    <property type="entry name" value="Rieske_2Fe-2S_sf"/>
</dbReference>
<dbReference type="InterPro" id="IPR044043">
    <property type="entry name" value="VanA_C_cat"/>
</dbReference>
<proteinExistence type="predicted"/>
<evidence type="ECO:0000256" key="2">
    <source>
        <dbReference type="ARBA" id="ARBA00022723"/>
    </source>
</evidence>
<dbReference type="SUPFAM" id="SSF50022">
    <property type="entry name" value="ISP domain"/>
    <property type="match status" value="1"/>
</dbReference>
<keyword evidence="3" id="KW-0560">Oxidoreductase</keyword>
<dbReference type="OrthoDB" id="9800776at2"/>
<dbReference type="Gene3D" id="3.90.380.10">
    <property type="entry name" value="Naphthalene 1,2-dioxygenase Alpha Subunit, Chain A, domain 1"/>
    <property type="match status" value="1"/>
</dbReference>
<dbReference type="GO" id="GO:0005506">
    <property type="term" value="F:iron ion binding"/>
    <property type="evidence" value="ECO:0007669"/>
    <property type="project" value="InterPro"/>
</dbReference>
<sequence length="327" mass="37291">MKHMMEMDPVLANEWFVVMKSEELREDPKQVVIMGERVVVFRTRKGIYAFKDLCIHRGCALSIGKVADDNIVCPYHGWKFNSQGQCVDIPAQKKGTPIPLKAKAIKYLCEEKYGLVWVCIGDPQYPIPKFDEFSKEGYISYVNGPFKIKSSGPRIIENFLDFTHLMWVHQGILSETHYSEVPGYQVREIEGQLITDEVVIYEYESPPSREIVPVTYVKIAMRPLIGFLRKSTPSGEKNCIMLAAFPLDHETSIVYKIHAQNFNLQMDVSQISPANDIVMQQDIVILENVKPEELPLDLQVELSLKSDQMSIAYRKWLLALGVTMGTA</sequence>
<dbReference type="GO" id="GO:0016705">
    <property type="term" value="F:oxidoreductase activity, acting on paired donors, with incorporation or reduction of molecular oxygen"/>
    <property type="evidence" value="ECO:0007669"/>
    <property type="project" value="UniProtKB-ARBA"/>
</dbReference>
<evidence type="ECO:0000313" key="7">
    <source>
        <dbReference type="EMBL" id="OXM82907.1"/>
    </source>
</evidence>
<keyword evidence="2" id="KW-0479">Metal-binding</keyword>
<evidence type="ECO:0000259" key="6">
    <source>
        <dbReference type="PROSITE" id="PS51296"/>
    </source>
</evidence>
<dbReference type="CDD" id="cd03469">
    <property type="entry name" value="Rieske_RO_Alpha_N"/>
    <property type="match status" value="1"/>
</dbReference>
<evidence type="ECO:0000256" key="5">
    <source>
        <dbReference type="ARBA" id="ARBA00023014"/>
    </source>
</evidence>
<evidence type="ECO:0000256" key="1">
    <source>
        <dbReference type="ARBA" id="ARBA00022714"/>
    </source>
</evidence>
<keyword evidence="5" id="KW-0411">Iron-sulfur</keyword>
<name>A0A229UHK2_9BACL</name>
<evidence type="ECO:0000256" key="4">
    <source>
        <dbReference type="ARBA" id="ARBA00023004"/>
    </source>
</evidence>
<evidence type="ECO:0000256" key="3">
    <source>
        <dbReference type="ARBA" id="ARBA00023002"/>
    </source>
</evidence>
<organism evidence="7 8">
    <name type="scientific">Paenibacillus rigui</name>
    <dbReference type="NCBI Taxonomy" id="554312"/>
    <lineage>
        <taxon>Bacteria</taxon>
        <taxon>Bacillati</taxon>
        <taxon>Bacillota</taxon>
        <taxon>Bacilli</taxon>
        <taxon>Bacillales</taxon>
        <taxon>Paenibacillaceae</taxon>
        <taxon>Paenibacillus</taxon>
    </lineage>
</organism>
<dbReference type="InterPro" id="IPR050584">
    <property type="entry name" value="Cholesterol_7-desaturase"/>
</dbReference>
<dbReference type="Proteomes" id="UP000215509">
    <property type="component" value="Unassembled WGS sequence"/>
</dbReference>
<dbReference type="GO" id="GO:0051537">
    <property type="term" value="F:2 iron, 2 sulfur cluster binding"/>
    <property type="evidence" value="ECO:0007669"/>
    <property type="project" value="UniProtKB-KW"/>
</dbReference>
<comment type="caution">
    <text evidence="7">The sequence shown here is derived from an EMBL/GenBank/DDBJ whole genome shotgun (WGS) entry which is preliminary data.</text>
</comment>
<dbReference type="GO" id="GO:0004497">
    <property type="term" value="F:monooxygenase activity"/>
    <property type="evidence" value="ECO:0007669"/>
    <property type="project" value="UniProtKB-ARBA"/>
</dbReference>
<reference evidence="7 8" key="1">
    <citation type="submission" date="2017-07" db="EMBL/GenBank/DDBJ databases">
        <title>Genome sequencing and assembly of Paenibacillus rigui.</title>
        <authorList>
            <person name="Mayilraj S."/>
        </authorList>
    </citation>
    <scope>NUCLEOTIDE SEQUENCE [LARGE SCALE GENOMIC DNA]</scope>
    <source>
        <strain evidence="7 8">JCM 16352</strain>
    </source>
</reference>
<keyword evidence="8" id="KW-1185">Reference proteome</keyword>
<keyword evidence="1" id="KW-0001">2Fe-2S</keyword>
<dbReference type="EMBL" id="NMQW01000053">
    <property type="protein sequence ID" value="OXM82907.1"/>
    <property type="molecule type" value="Genomic_DNA"/>
</dbReference>
<protein>
    <recommendedName>
        <fullName evidence="6">Rieske domain-containing protein</fullName>
    </recommendedName>
</protein>
<dbReference type="InterPro" id="IPR015881">
    <property type="entry name" value="ARHD_Rieske_2Fe_2S"/>
</dbReference>
<gene>
    <name evidence="7" type="ORF">CF651_28250</name>
</gene>
<feature type="domain" description="Rieske" evidence="6">
    <location>
        <begin position="15"/>
        <end position="118"/>
    </location>
</feature>
<accession>A0A229UHK2</accession>
<dbReference type="Gene3D" id="2.102.10.10">
    <property type="entry name" value="Rieske [2Fe-2S] iron-sulphur domain"/>
    <property type="match status" value="1"/>
</dbReference>
<dbReference type="Pfam" id="PF00355">
    <property type="entry name" value="Rieske"/>
    <property type="match status" value="1"/>
</dbReference>
<dbReference type="PROSITE" id="PS51296">
    <property type="entry name" value="RIESKE"/>
    <property type="match status" value="1"/>
</dbReference>
<dbReference type="Pfam" id="PF19112">
    <property type="entry name" value="VanA_C"/>
    <property type="match status" value="1"/>
</dbReference>
<dbReference type="PANTHER" id="PTHR21266">
    <property type="entry name" value="IRON-SULFUR DOMAIN CONTAINING PROTEIN"/>
    <property type="match status" value="1"/>
</dbReference>
<evidence type="ECO:0000313" key="8">
    <source>
        <dbReference type="Proteomes" id="UP000215509"/>
    </source>
</evidence>